<evidence type="ECO:0000259" key="2">
    <source>
        <dbReference type="Pfam" id="PF04738"/>
    </source>
</evidence>
<sequence length="1062" mass="122186">MTASLDQHRTNRKKKRGVYRPLDFFMFRSPLLPFDIFEQLQQSDSNRVLKKLVQDPRIQEAIAIASPSLYKALGNLDSEDAKKKRQAETSIMRYLSRMATRSTPFGILAGLSIGKLGDSTEAKLHSSDQHIKRTRPDMEWLLALVAKLENRPAIIRQLRFTRNHAVQSSGRRLILPFSSECGQQRNNDNELRESINVQASEPVLKVLEAAHTSISFKDLLQYMTGEYPDVDPEKIAGLIEQLFAQEFLISHLRPPMTNPSSLQYLIEQLAGIQGAEDERDLLLEIEQLIGQYDALPIGQGLELYLELNEKMKEVVPSLSQVQVDMRVADQGIRLHRQVGEEVAKAAEILWRLSLPQRGVSHLKSYHKDFLEKYGTRREIPILDLLNEETGLGAPSPYKRPQSSRKDDDSPAFSKQKESILLELIQKALVTRSIEVEITDELLGRLEEATIDEEEAPASMELYVEVMASSKEAIDQGEYRIVMTPNAASHRVSQSFGRFLDLLSEDEIDHIRSSVEREKKRYPNALVVEGNYLPPSGRTGNISLSPSLLDQELTIGTNHHSKQALKLDEVYVGASLDRLYLKSPKHNKELIITSGNMLNFMNAPNVYRFMREVSIESIRNVQPFSWGEYDIGPFLPRVTYGKTVIYPATWNINLERLGLKDAQVAPAVWNEAFQQWRQEWMVPRYLYMTFADNRILLDLEHEDHIKQIQKELQQSNHVALKEHVGSIDDRWVTGDEGTYSQECLIPVEKYAETMPESPVLYQYSAPLVAHKDRVRLPGTDWLFAKLYVSRSRQDDFIPQFMQGFADSMVESGAAKDWFYMRYVDPEPHIRLRFRGVEEDLVSKLLPALSRWVDPLMSDGIIKRLMIDTYEREVERYGGVHMIRDAEDVFAADSKLTTHLLHLNWNKEIEIPLVEVSALAIVDLLENFGLSFAGQLKILDEIVNKDDYRDEFRQRRRDLMKLMDPRDHRKSLREFRNGHLLHMLLQQRAPYIAEFGEKVRAENPKNVLSNTPHQIIGSLIHMHCNRLMDVDRGKEVKALAFARHTLYSQKYWRDKGSEDHATNQ</sequence>
<evidence type="ECO:0000259" key="3">
    <source>
        <dbReference type="Pfam" id="PF14028"/>
    </source>
</evidence>
<keyword evidence="5" id="KW-1185">Reference proteome</keyword>
<dbReference type="NCBIfam" id="TIGR03891">
    <property type="entry name" value="thiopep_ocin"/>
    <property type="match status" value="1"/>
</dbReference>
<organism evidence="4 5">
    <name type="scientific">Marininema halotolerans</name>
    <dbReference type="NCBI Taxonomy" id="1155944"/>
    <lineage>
        <taxon>Bacteria</taxon>
        <taxon>Bacillati</taxon>
        <taxon>Bacillota</taxon>
        <taxon>Bacilli</taxon>
        <taxon>Bacillales</taxon>
        <taxon>Thermoactinomycetaceae</taxon>
        <taxon>Marininema</taxon>
    </lineage>
</organism>
<reference evidence="5" key="1">
    <citation type="submission" date="2016-10" db="EMBL/GenBank/DDBJ databases">
        <authorList>
            <person name="Varghese N."/>
            <person name="Submissions S."/>
        </authorList>
    </citation>
    <scope>NUCLEOTIDE SEQUENCE [LARGE SCALE GENOMIC DNA]</scope>
    <source>
        <strain evidence="5">DSM 45789</strain>
    </source>
</reference>
<evidence type="ECO:0000313" key="5">
    <source>
        <dbReference type="Proteomes" id="UP000198660"/>
    </source>
</evidence>
<dbReference type="Proteomes" id="UP000198660">
    <property type="component" value="Unassembled WGS sequence"/>
</dbReference>
<proteinExistence type="predicted"/>
<dbReference type="InterPro" id="IPR006827">
    <property type="entry name" value="Lant_deHydtase_N"/>
</dbReference>
<feature type="region of interest" description="Disordered" evidence="1">
    <location>
        <begin position="390"/>
        <end position="412"/>
    </location>
</feature>
<evidence type="ECO:0000256" key="1">
    <source>
        <dbReference type="SAM" id="MobiDB-lite"/>
    </source>
</evidence>
<feature type="compositionally biased region" description="Basic and acidic residues" evidence="1">
    <location>
        <begin position="403"/>
        <end position="412"/>
    </location>
</feature>
<dbReference type="EMBL" id="FPAA01000016">
    <property type="protein sequence ID" value="SFT00731.1"/>
    <property type="molecule type" value="Genomic_DNA"/>
</dbReference>
<dbReference type="AlphaFoldDB" id="A0A1I6UH40"/>
<protein>
    <submittedName>
        <fullName evidence="4">Thiopeptide-type bacteriocin biosynthesis domain-containing protein</fullName>
    </submittedName>
</protein>
<dbReference type="RefSeq" id="WP_091839397.1">
    <property type="nucleotide sequence ID" value="NZ_FPAA01000016.1"/>
</dbReference>
<feature type="domain" description="Lantibiotic dehydratase N-terminal" evidence="2">
    <location>
        <begin position="54"/>
        <end position="705"/>
    </location>
</feature>
<dbReference type="OrthoDB" id="1273722at2"/>
<accession>A0A1I6UH40</accession>
<dbReference type="Pfam" id="PF04738">
    <property type="entry name" value="Lant_dehydr_N"/>
    <property type="match status" value="1"/>
</dbReference>
<dbReference type="Pfam" id="PF14028">
    <property type="entry name" value="Lant_dehydr_C"/>
    <property type="match status" value="1"/>
</dbReference>
<feature type="domain" description="Thiopeptide-type bacteriocin biosynthesis" evidence="3">
    <location>
        <begin position="780"/>
        <end position="1044"/>
    </location>
</feature>
<dbReference type="InterPro" id="IPR023809">
    <property type="entry name" value="Thiopep_bacteriocin_synth_dom"/>
</dbReference>
<evidence type="ECO:0000313" key="4">
    <source>
        <dbReference type="EMBL" id="SFT00731.1"/>
    </source>
</evidence>
<name>A0A1I6UH40_9BACL</name>
<gene>
    <name evidence="4" type="ORF">SAMN05444972_11651</name>
</gene>